<organism evidence="2 3">
    <name type="scientific">Methylobacter tundripaludum</name>
    <dbReference type="NCBI Taxonomy" id="173365"/>
    <lineage>
        <taxon>Bacteria</taxon>
        <taxon>Pseudomonadati</taxon>
        <taxon>Pseudomonadota</taxon>
        <taxon>Gammaproteobacteria</taxon>
        <taxon>Methylococcales</taxon>
        <taxon>Methylococcaceae</taxon>
        <taxon>Methylobacter</taxon>
    </lineage>
</organism>
<feature type="transmembrane region" description="Helical" evidence="1">
    <location>
        <begin position="97"/>
        <end position="114"/>
    </location>
</feature>
<feature type="transmembrane region" description="Helical" evidence="1">
    <location>
        <begin position="75"/>
        <end position="91"/>
    </location>
</feature>
<comment type="caution">
    <text evidence="2">The sequence shown here is derived from an EMBL/GenBank/DDBJ whole genome shotgun (WGS) entry which is preliminary data.</text>
</comment>
<keyword evidence="1" id="KW-1133">Transmembrane helix</keyword>
<keyword evidence="1" id="KW-0812">Transmembrane</keyword>
<sequence>MPSFAMRISLFLSSYFPLFIIFSIQNYSTHGFKALIPAIIGIVSLTGLAIFLRWASNSSPRSITVSSIQRKDAEVMAYIASYLIPFMGLDFSKVENLISLLVFFFILMVIYINSNLIHINPMLNIAGYHVYEIETDAGVTQTIISKKRRLARGCHISVIMIDDNLFLEKQ</sequence>
<dbReference type="RefSeq" id="WP_104427577.1">
    <property type="nucleotide sequence ID" value="NZ_PTIZ01000001.1"/>
</dbReference>
<reference evidence="2 3" key="1">
    <citation type="submission" date="2018-02" db="EMBL/GenBank/DDBJ databases">
        <title>Subsurface microbial communities from deep shales in Ohio and West Virginia, USA.</title>
        <authorList>
            <person name="Wrighton K."/>
        </authorList>
    </citation>
    <scope>NUCLEOTIDE SEQUENCE [LARGE SCALE GENOMIC DNA]</scope>
    <source>
        <strain evidence="2 3">OWC-DMM</strain>
    </source>
</reference>
<feature type="transmembrane region" description="Helical" evidence="1">
    <location>
        <begin position="34"/>
        <end position="54"/>
    </location>
</feature>
<dbReference type="AlphaFoldDB" id="A0A2S6HLK4"/>
<protein>
    <submittedName>
        <fullName evidence="2">Uncharacterized protein</fullName>
    </submittedName>
</protein>
<accession>A0A2S6HLK4</accession>
<dbReference type="Proteomes" id="UP000240010">
    <property type="component" value="Unassembled WGS sequence"/>
</dbReference>
<proteinExistence type="predicted"/>
<evidence type="ECO:0000313" key="2">
    <source>
        <dbReference type="EMBL" id="PPK78231.1"/>
    </source>
</evidence>
<feature type="transmembrane region" description="Helical" evidence="1">
    <location>
        <begin position="7"/>
        <end position="28"/>
    </location>
</feature>
<name>A0A2S6HLK4_9GAMM</name>
<keyword evidence="1" id="KW-0472">Membrane</keyword>
<dbReference type="EMBL" id="PTIZ01000001">
    <property type="protein sequence ID" value="PPK78231.1"/>
    <property type="molecule type" value="Genomic_DNA"/>
</dbReference>
<gene>
    <name evidence="2" type="ORF">B0F87_101613</name>
</gene>
<evidence type="ECO:0000313" key="3">
    <source>
        <dbReference type="Proteomes" id="UP000240010"/>
    </source>
</evidence>
<evidence type="ECO:0000256" key="1">
    <source>
        <dbReference type="SAM" id="Phobius"/>
    </source>
</evidence>